<dbReference type="Proteomes" id="UP001597296">
    <property type="component" value="Unassembled WGS sequence"/>
</dbReference>
<keyword evidence="5 8" id="KW-0479">Metal-binding</keyword>
<evidence type="ECO:0000256" key="6">
    <source>
        <dbReference type="ARBA" id="ARBA00022982"/>
    </source>
</evidence>
<protein>
    <submittedName>
        <fullName evidence="11">C-type cytochrome</fullName>
    </submittedName>
</protein>
<keyword evidence="4 8" id="KW-0349">Heme</keyword>
<evidence type="ECO:0000313" key="11">
    <source>
        <dbReference type="EMBL" id="MFD2232213.1"/>
    </source>
</evidence>
<keyword evidence="6" id="KW-0249">Electron transport</keyword>
<keyword evidence="9" id="KW-0732">Signal</keyword>
<dbReference type="Pfam" id="PF00034">
    <property type="entry name" value="Cytochrom_C"/>
    <property type="match status" value="1"/>
</dbReference>
<evidence type="ECO:0000256" key="9">
    <source>
        <dbReference type="SAM" id="SignalP"/>
    </source>
</evidence>
<keyword evidence="3" id="KW-0602">Photosynthesis</keyword>
<evidence type="ECO:0000259" key="10">
    <source>
        <dbReference type="PROSITE" id="PS51007"/>
    </source>
</evidence>
<sequence>MLTFRKLALAAAVAAVAIVAAPFAASAAEEPAAFKQCRACHSPEAGKNGVGPSLFGAYGRKIGQAPNYKYSPAHLSHADQTIDEAFLTKYLANPKEVIPGNKMIFAGLKNPADVTAVIAYLKSLK</sequence>
<keyword evidence="12" id="KW-1185">Reference proteome</keyword>
<evidence type="ECO:0000256" key="1">
    <source>
        <dbReference type="ARBA" id="ARBA00003590"/>
    </source>
</evidence>
<keyword evidence="7 8" id="KW-0408">Iron</keyword>
<evidence type="ECO:0000256" key="4">
    <source>
        <dbReference type="ARBA" id="ARBA00022617"/>
    </source>
</evidence>
<evidence type="ECO:0000256" key="5">
    <source>
        <dbReference type="ARBA" id="ARBA00022723"/>
    </source>
</evidence>
<feature type="chain" id="PRO_5046087325" evidence="9">
    <location>
        <begin position="28"/>
        <end position="125"/>
    </location>
</feature>
<keyword evidence="2" id="KW-0813">Transport</keyword>
<proteinExistence type="predicted"/>
<evidence type="ECO:0000256" key="2">
    <source>
        <dbReference type="ARBA" id="ARBA00022448"/>
    </source>
</evidence>
<dbReference type="PROSITE" id="PS51007">
    <property type="entry name" value="CYTC"/>
    <property type="match status" value="1"/>
</dbReference>
<evidence type="ECO:0000256" key="7">
    <source>
        <dbReference type="ARBA" id="ARBA00023004"/>
    </source>
</evidence>
<feature type="signal peptide" evidence="9">
    <location>
        <begin position="1"/>
        <end position="27"/>
    </location>
</feature>
<evidence type="ECO:0000313" key="12">
    <source>
        <dbReference type="Proteomes" id="UP001597296"/>
    </source>
</evidence>
<gene>
    <name evidence="11" type="ORF">ACFSNB_00180</name>
</gene>
<name>A0ABW5C872_9PROT</name>
<dbReference type="SUPFAM" id="SSF46626">
    <property type="entry name" value="Cytochrome c"/>
    <property type="match status" value="1"/>
</dbReference>
<dbReference type="InterPro" id="IPR009056">
    <property type="entry name" value="Cyt_c-like_dom"/>
</dbReference>
<dbReference type="PANTHER" id="PTHR11961">
    <property type="entry name" value="CYTOCHROME C"/>
    <property type="match status" value="1"/>
</dbReference>
<evidence type="ECO:0000256" key="3">
    <source>
        <dbReference type="ARBA" id="ARBA00022531"/>
    </source>
</evidence>
<dbReference type="RefSeq" id="WP_377313642.1">
    <property type="nucleotide sequence ID" value="NZ_JBHUIY010000001.1"/>
</dbReference>
<comment type="caution">
    <text evidence="11">The sequence shown here is derived from an EMBL/GenBank/DDBJ whole genome shotgun (WGS) entry which is preliminary data.</text>
</comment>
<organism evidence="11 12">
    <name type="scientific">Phaeospirillum tilakii</name>
    <dbReference type="NCBI Taxonomy" id="741673"/>
    <lineage>
        <taxon>Bacteria</taxon>
        <taxon>Pseudomonadati</taxon>
        <taxon>Pseudomonadota</taxon>
        <taxon>Alphaproteobacteria</taxon>
        <taxon>Rhodospirillales</taxon>
        <taxon>Rhodospirillaceae</taxon>
        <taxon>Phaeospirillum</taxon>
    </lineage>
</organism>
<reference evidence="12" key="1">
    <citation type="journal article" date="2019" name="Int. J. Syst. Evol. Microbiol.">
        <title>The Global Catalogue of Microorganisms (GCM) 10K type strain sequencing project: providing services to taxonomists for standard genome sequencing and annotation.</title>
        <authorList>
            <consortium name="The Broad Institute Genomics Platform"/>
            <consortium name="The Broad Institute Genome Sequencing Center for Infectious Disease"/>
            <person name="Wu L."/>
            <person name="Ma J."/>
        </authorList>
    </citation>
    <scope>NUCLEOTIDE SEQUENCE [LARGE SCALE GENOMIC DNA]</scope>
    <source>
        <strain evidence="12">KCTC 15012</strain>
    </source>
</reference>
<evidence type="ECO:0000256" key="8">
    <source>
        <dbReference type="PROSITE-ProRule" id="PRU00433"/>
    </source>
</evidence>
<dbReference type="PRINTS" id="PR00604">
    <property type="entry name" value="CYTCHRMECIAB"/>
</dbReference>
<dbReference type="Gene3D" id="1.10.760.10">
    <property type="entry name" value="Cytochrome c-like domain"/>
    <property type="match status" value="1"/>
</dbReference>
<accession>A0ABW5C872</accession>
<comment type="function">
    <text evidence="1">Cytochrome c2 is found mainly in purple, non-sulfur, photosynthetic bacteria where it functions as the electron donor to the oxidized bacteriochlorophyll in the photophosphorylation pathway. However, it may also have a role in the respiratory chain and is found in some non-photosynthetic bacteria.</text>
</comment>
<dbReference type="InterPro" id="IPR036909">
    <property type="entry name" value="Cyt_c-like_dom_sf"/>
</dbReference>
<dbReference type="InterPro" id="IPR002327">
    <property type="entry name" value="Cyt_c_1A/1B"/>
</dbReference>
<dbReference type="EMBL" id="JBHUIY010000001">
    <property type="protein sequence ID" value="MFD2232213.1"/>
    <property type="molecule type" value="Genomic_DNA"/>
</dbReference>
<feature type="domain" description="Cytochrome c" evidence="10">
    <location>
        <begin position="25"/>
        <end position="125"/>
    </location>
</feature>